<dbReference type="PANTHER" id="PTHR10183">
    <property type="entry name" value="CALPAIN"/>
    <property type="match status" value="1"/>
</dbReference>
<feature type="domain" description="Calpain catalytic" evidence="4">
    <location>
        <begin position="231"/>
        <end position="535"/>
    </location>
</feature>
<evidence type="ECO:0000259" key="4">
    <source>
        <dbReference type="PROSITE" id="PS50203"/>
    </source>
</evidence>
<name>G0UJ02_TRYCI</name>
<dbReference type="InterPro" id="IPR022684">
    <property type="entry name" value="Calpain_cysteine_protease"/>
</dbReference>
<feature type="region of interest" description="Disordered" evidence="3">
    <location>
        <begin position="1"/>
        <end position="54"/>
    </location>
</feature>
<dbReference type="SUPFAM" id="SSF101601">
    <property type="entry name" value="Smp-1-like"/>
    <property type="match status" value="1"/>
</dbReference>
<dbReference type="CDD" id="cd00044">
    <property type="entry name" value="CysPc"/>
    <property type="match status" value="1"/>
</dbReference>
<evidence type="ECO:0000313" key="5">
    <source>
        <dbReference type="EMBL" id="CCC89352.1"/>
    </source>
</evidence>
<dbReference type="SMART" id="SM00230">
    <property type="entry name" value="CysPc"/>
    <property type="match status" value="1"/>
</dbReference>
<dbReference type="PROSITE" id="PS50203">
    <property type="entry name" value="CALPAIN_CAT"/>
    <property type="match status" value="1"/>
</dbReference>
<feature type="active site" evidence="1">
    <location>
        <position position="485"/>
    </location>
</feature>
<feature type="active site" evidence="1">
    <location>
        <position position="463"/>
    </location>
</feature>
<evidence type="ECO:0000256" key="3">
    <source>
        <dbReference type="SAM" id="MobiDB-lite"/>
    </source>
</evidence>
<dbReference type="InterPro" id="IPR038765">
    <property type="entry name" value="Papain-like_cys_pep_sf"/>
</dbReference>
<dbReference type="AlphaFoldDB" id="G0UJ02"/>
<dbReference type="PANTHER" id="PTHR10183:SF423">
    <property type="entry name" value="LEUCINE-RICH REPEAT PROTEIN (LRRP)"/>
    <property type="match status" value="1"/>
</dbReference>
<feature type="compositionally biased region" description="Polar residues" evidence="3">
    <location>
        <begin position="1"/>
        <end position="10"/>
    </location>
</feature>
<organism evidence="5">
    <name type="scientific">Trypanosoma congolense (strain IL3000)</name>
    <dbReference type="NCBI Taxonomy" id="1068625"/>
    <lineage>
        <taxon>Eukaryota</taxon>
        <taxon>Discoba</taxon>
        <taxon>Euglenozoa</taxon>
        <taxon>Kinetoplastea</taxon>
        <taxon>Metakinetoplastina</taxon>
        <taxon>Trypanosomatida</taxon>
        <taxon>Trypanosomatidae</taxon>
        <taxon>Trypanosoma</taxon>
        <taxon>Nannomonas</taxon>
    </lineage>
</organism>
<proteinExistence type="predicted"/>
<dbReference type="InterPro" id="IPR001300">
    <property type="entry name" value="Peptidase_C2_calpain_cat"/>
</dbReference>
<dbReference type="InterPro" id="IPR036310">
    <property type="entry name" value="Smp-1-like_sf"/>
</dbReference>
<dbReference type="GO" id="GO:0004198">
    <property type="term" value="F:calcium-dependent cysteine-type endopeptidase activity"/>
    <property type="evidence" value="ECO:0007669"/>
    <property type="project" value="InterPro"/>
</dbReference>
<protein>
    <submittedName>
        <fullName evidence="5">Putative calpain</fullName>
    </submittedName>
</protein>
<gene>
    <name evidence="5" type="ORF">TCIL3000_1_1200</name>
</gene>
<dbReference type="GO" id="GO:0006508">
    <property type="term" value="P:proteolysis"/>
    <property type="evidence" value="ECO:0007669"/>
    <property type="project" value="InterPro"/>
</dbReference>
<dbReference type="Gene3D" id="3.90.70.10">
    <property type="entry name" value="Cysteine proteinases"/>
    <property type="match status" value="1"/>
</dbReference>
<dbReference type="EMBL" id="HE575314">
    <property type="protein sequence ID" value="CCC89352.1"/>
    <property type="molecule type" value="Genomic_DNA"/>
</dbReference>
<sequence length="742" mass="83679">MGCGASSANSAVGRDGVRRKQVGIGKDLLPLSSDPQRKPTDPLTASPAVEKDSLGKKKAGEEFFDEFGELTVVALPQGAERDSKYKCGQPMVTGDEVKPCFDNGLLYRIVKGDTWAFYNDTRVYEMCVSFTFGKDSVLRALGNTVVTTQEDGTIVAEASVYPCETVMFVKGRFTGFQSKIKAQPLSDDALKGKAKQYEKYIMEELARVKALAGNCEDDDIILTRCIQESVPYIDVNFPPVQASLERGSVMPIMTIPWARPDMYLPLGFPPHVRLFRSSTDTVSVEQGDLGDYWVMCAIASLEDHPDRLRTMFKHPLSADNTPKERAVGACRVTLNKSGWWKSVIVDDYLPVVGNRPKFAQSLNDPCELWVSILQKAYAKLHGSYVNIASGDPLHALQDFTGYASSRYDHMLGEDSETSESEVLEQLEKYYQKGYKIIFSTPTVDVEKEEHQELVKNNGLLLGHAYPVKSVRYFTEKNIALMCIRNPWHRDTQWKGEWSKDDEAWKVHPEIAEACDIAISDDSCFWMSWSDVRKHFVACGVVFRMPTCTDYRIRGTFQKGIPNVCVLITVSKTTTIMCTMTQEDRRGTGRVYEYPPIMMSLCCRSRIPNDMEVERSTTTEADFPSEEFVFIQSRDVSMICTLTPFKSPYMLVPRILEEADEEKPYVIGLQSETEFGVNAKVDFVSLPSSSPVFKNRLSFPVETESVEAQFQVWPPEGRFPFEYRSTCIAKNKRGDGYVLLRKK</sequence>
<evidence type="ECO:0000256" key="2">
    <source>
        <dbReference type="PROSITE-ProRule" id="PRU00239"/>
    </source>
</evidence>
<reference evidence="5" key="1">
    <citation type="journal article" date="2012" name="Proc. Natl. Acad. Sci. U.S.A.">
        <title>Antigenic diversity is generated by distinct evolutionary mechanisms in African trypanosome species.</title>
        <authorList>
            <person name="Jackson A.P."/>
            <person name="Berry A."/>
            <person name="Aslett M."/>
            <person name="Allison H.C."/>
            <person name="Burton P."/>
            <person name="Vavrova-Anderson J."/>
            <person name="Brown R."/>
            <person name="Browne H."/>
            <person name="Corton N."/>
            <person name="Hauser H."/>
            <person name="Gamble J."/>
            <person name="Gilderthorp R."/>
            <person name="Marcello L."/>
            <person name="McQuillan J."/>
            <person name="Otto T.D."/>
            <person name="Quail M.A."/>
            <person name="Sanders M.J."/>
            <person name="van Tonder A."/>
            <person name="Ginger M.L."/>
            <person name="Field M.C."/>
            <person name="Barry J.D."/>
            <person name="Hertz-Fowler C."/>
            <person name="Berriman M."/>
        </authorList>
    </citation>
    <scope>NUCLEOTIDE SEQUENCE</scope>
    <source>
        <strain evidence="5">IL3000</strain>
    </source>
</reference>
<dbReference type="SUPFAM" id="SSF54001">
    <property type="entry name" value="Cysteine proteinases"/>
    <property type="match status" value="1"/>
</dbReference>
<evidence type="ECO:0000256" key="1">
    <source>
        <dbReference type="PIRSR" id="PIRSR622684-1"/>
    </source>
</evidence>
<dbReference type="VEuPathDB" id="TriTrypDB:TcIL3000_1_1200"/>
<dbReference type="Gene3D" id="2.60.40.1180">
    <property type="entry name" value="Golgi alpha-mannosidase II"/>
    <property type="match status" value="1"/>
</dbReference>
<dbReference type="Pfam" id="PF00648">
    <property type="entry name" value="Peptidase_C2"/>
    <property type="match status" value="1"/>
</dbReference>
<dbReference type="Pfam" id="PF09149">
    <property type="entry name" value="DUF1935"/>
    <property type="match status" value="1"/>
</dbReference>
<dbReference type="InterPro" id="IPR015232">
    <property type="entry name" value="DUF1935"/>
</dbReference>
<accession>G0UJ02</accession>
<dbReference type="InterPro" id="IPR013780">
    <property type="entry name" value="Glyco_hydro_b"/>
</dbReference>
<dbReference type="PRINTS" id="PR00704">
    <property type="entry name" value="CALPAIN"/>
</dbReference>
<comment type="caution">
    <text evidence="2">Lacks conserved residue(s) required for the propagation of feature annotation.</text>
</comment>